<evidence type="ECO:0000256" key="2">
    <source>
        <dbReference type="ARBA" id="ARBA00009959"/>
    </source>
</evidence>
<accession>A0A5C7SVK4</accession>
<evidence type="ECO:0000256" key="3">
    <source>
        <dbReference type="ARBA" id="ARBA00022722"/>
    </source>
</evidence>
<keyword evidence="4 9" id="KW-0479">Metal-binding</keyword>
<protein>
    <recommendedName>
        <fullName evidence="9">CRISPR-associated endoribonuclease Cas2</fullName>
        <ecNumber evidence="9">3.1.-.-</ecNumber>
    </recommendedName>
</protein>
<evidence type="ECO:0000313" key="10">
    <source>
        <dbReference type="EMBL" id="TXH87729.1"/>
    </source>
</evidence>
<dbReference type="EC" id="3.1.-.-" evidence="9"/>
<keyword evidence="3 9" id="KW-0540">Nuclease</keyword>
<evidence type="ECO:0000256" key="1">
    <source>
        <dbReference type="ARBA" id="ARBA00001946"/>
    </source>
</evidence>
<evidence type="ECO:0000256" key="7">
    <source>
        <dbReference type="ARBA" id="ARBA00022842"/>
    </source>
</evidence>
<name>A0A5C7SVK4_THASP</name>
<comment type="caution">
    <text evidence="10">The sequence shown here is derived from an EMBL/GenBank/DDBJ whole genome shotgun (WGS) entry which is preliminary data.</text>
</comment>
<evidence type="ECO:0000256" key="4">
    <source>
        <dbReference type="ARBA" id="ARBA00022723"/>
    </source>
</evidence>
<comment type="cofactor">
    <cofactor evidence="1 9">
        <name>Mg(2+)</name>
        <dbReference type="ChEBI" id="CHEBI:18420"/>
    </cofactor>
</comment>
<keyword evidence="6 9" id="KW-0378">Hydrolase</keyword>
<comment type="subunit">
    <text evidence="9">Homodimer, forms a heterotetramer with a Cas1 homodimer.</text>
</comment>
<evidence type="ECO:0000256" key="6">
    <source>
        <dbReference type="ARBA" id="ARBA00022801"/>
    </source>
</evidence>
<dbReference type="Pfam" id="PF09827">
    <property type="entry name" value="CRISPR_Cas2"/>
    <property type="match status" value="1"/>
</dbReference>
<organism evidence="10 11">
    <name type="scientific">Thauera aminoaromatica</name>
    <dbReference type="NCBI Taxonomy" id="164330"/>
    <lineage>
        <taxon>Bacteria</taxon>
        <taxon>Pseudomonadati</taxon>
        <taxon>Pseudomonadota</taxon>
        <taxon>Betaproteobacteria</taxon>
        <taxon>Rhodocyclales</taxon>
        <taxon>Zoogloeaceae</taxon>
        <taxon>Thauera</taxon>
    </lineage>
</organism>
<dbReference type="CDD" id="cd09725">
    <property type="entry name" value="Cas2_I_II_III"/>
    <property type="match status" value="1"/>
</dbReference>
<dbReference type="GO" id="GO:0004521">
    <property type="term" value="F:RNA endonuclease activity"/>
    <property type="evidence" value="ECO:0007669"/>
    <property type="project" value="InterPro"/>
</dbReference>
<dbReference type="EMBL" id="SSFD01000082">
    <property type="protein sequence ID" value="TXH87729.1"/>
    <property type="molecule type" value="Genomic_DNA"/>
</dbReference>
<evidence type="ECO:0000313" key="11">
    <source>
        <dbReference type="Proteomes" id="UP000321192"/>
    </source>
</evidence>
<sequence>MPKRDFYLAAYDVADPRRLVAALALVRGYVTGGQKSVHEVFLTAGERHELLHDMALLLDETRDRFFLLRLDPSARTYALGVATKPADPDYFYVG</sequence>
<evidence type="ECO:0000256" key="5">
    <source>
        <dbReference type="ARBA" id="ARBA00022759"/>
    </source>
</evidence>
<feature type="binding site" evidence="9">
    <location>
        <position position="12"/>
    </location>
    <ligand>
        <name>Mg(2+)</name>
        <dbReference type="ChEBI" id="CHEBI:18420"/>
        <note>catalytic</note>
    </ligand>
</feature>
<evidence type="ECO:0000256" key="8">
    <source>
        <dbReference type="ARBA" id="ARBA00023118"/>
    </source>
</evidence>
<dbReference type="GO" id="GO:0043571">
    <property type="term" value="P:maintenance of CRISPR repeat elements"/>
    <property type="evidence" value="ECO:0007669"/>
    <property type="project" value="UniProtKB-UniRule"/>
</dbReference>
<dbReference type="InterPro" id="IPR021127">
    <property type="entry name" value="CRISPR_associated_Cas2"/>
</dbReference>
<dbReference type="InterPro" id="IPR019199">
    <property type="entry name" value="Virulence_VapD/CRISPR_Cas2"/>
</dbReference>
<dbReference type="GO" id="GO:0046872">
    <property type="term" value="F:metal ion binding"/>
    <property type="evidence" value="ECO:0007669"/>
    <property type="project" value="UniProtKB-UniRule"/>
</dbReference>
<keyword evidence="5 9" id="KW-0255">Endonuclease</keyword>
<proteinExistence type="inferred from homology"/>
<keyword evidence="8 9" id="KW-0051">Antiviral defense</keyword>
<keyword evidence="7 9" id="KW-0460">Magnesium</keyword>
<dbReference type="GO" id="GO:0051607">
    <property type="term" value="P:defense response to virus"/>
    <property type="evidence" value="ECO:0007669"/>
    <property type="project" value="UniProtKB-UniRule"/>
</dbReference>
<dbReference type="HAMAP" id="MF_01471">
    <property type="entry name" value="Cas2"/>
    <property type="match status" value="1"/>
</dbReference>
<dbReference type="Proteomes" id="UP000321192">
    <property type="component" value="Unassembled WGS sequence"/>
</dbReference>
<comment type="similarity">
    <text evidence="2 9">Belongs to the CRISPR-associated endoribonuclease Cas2 protein family.</text>
</comment>
<dbReference type="Gene3D" id="3.30.70.240">
    <property type="match status" value="1"/>
</dbReference>
<dbReference type="GO" id="GO:0016787">
    <property type="term" value="F:hydrolase activity"/>
    <property type="evidence" value="ECO:0007669"/>
    <property type="project" value="UniProtKB-KW"/>
</dbReference>
<dbReference type="AlphaFoldDB" id="A0A5C7SVK4"/>
<comment type="function">
    <text evidence="9">CRISPR (clustered regularly interspaced short palindromic repeat), is an adaptive immune system that provides protection against mobile genetic elements (viruses, transposable elements and conjugative plasmids). CRISPR clusters contain sequences complementary to antecedent mobile elements and target invading nucleic acids. CRISPR clusters are transcribed and processed into CRISPR RNA (crRNA). Functions as a ssRNA-specific endoribonuclease. Involved in the integration of spacer DNA into the CRISPR cassette.</text>
</comment>
<evidence type="ECO:0000256" key="9">
    <source>
        <dbReference type="HAMAP-Rule" id="MF_01471"/>
    </source>
</evidence>
<gene>
    <name evidence="9" type="primary">cas2</name>
    <name evidence="10" type="ORF">E6Q80_05995</name>
</gene>
<reference evidence="10 11" key="1">
    <citation type="submission" date="2018-09" db="EMBL/GenBank/DDBJ databases">
        <title>Metagenome Assembled Genomes from an Advanced Water Purification Facility.</title>
        <authorList>
            <person name="Stamps B.W."/>
            <person name="Spear J.R."/>
        </authorList>
    </citation>
    <scope>NUCLEOTIDE SEQUENCE [LARGE SCALE GENOMIC DNA]</scope>
    <source>
        <strain evidence="10">Bin_27_1</strain>
    </source>
</reference>
<dbReference type="SUPFAM" id="SSF143430">
    <property type="entry name" value="TTP0101/SSO1404-like"/>
    <property type="match status" value="1"/>
</dbReference>